<reference evidence="3" key="1">
    <citation type="submission" date="2023-06" db="EMBL/GenBank/DDBJ databases">
        <title>Genome-scale phylogeny and comparative genomics of the fungal order Sordariales.</title>
        <authorList>
            <consortium name="Lawrence Berkeley National Laboratory"/>
            <person name="Hensen N."/>
            <person name="Bonometti L."/>
            <person name="Westerberg I."/>
            <person name="Brannstrom I.O."/>
            <person name="Guillou S."/>
            <person name="Cros-Aarteil S."/>
            <person name="Calhoun S."/>
            <person name="Haridas S."/>
            <person name="Kuo A."/>
            <person name="Mondo S."/>
            <person name="Pangilinan J."/>
            <person name="Riley R."/>
            <person name="Labutti K."/>
            <person name="Andreopoulos B."/>
            <person name="Lipzen A."/>
            <person name="Chen C."/>
            <person name="Yanf M."/>
            <person name="Daum C."/>
            <person name="Ng V."/>
            <person name="Clum A."/>
            <person name="Steindorff A."/>
            <person name="Ohm R."/>
            <person name="Martin F."/>
            <person name="Silar P."/>
            <person name="Natvig D."/>
            <person name="Lalanne C."/>
            <person name="Gautier V."/>
            <person name="Ament-Velasquez S.L."/>
            <person name="Kruys A."/>
            <person name="Hutchinson M.I."/>
            <person name="Powell A.J."/>
            <person name="Barry K."/>
            <person name="Miller A.N."/>
            <person name="Grigoriev I.V."/>
            <person name="Debuchy R."/>
            <person name="Gladieux P."/>
            <person name="Thoren M.H."/>
            <person name="Johannesson H."/>
        </authorList>
    </citation>
    <scope>NUCLEOTIDE SEQUENCE</scope>
    <source>
        <strain evidence="3">SMH4607-1</strain>
    </source>
</reference>
<evidence type="ECO:0000313" key="3">
    <source>
        <dbReference type="EMBL" id="KAK0702774.1"/>
    </source>
</evidence>
<dbReference type="GO" id="GO:0005739">
    <property type="term" value="C:mitochondrion"/>
    <property type="evidence" value="ECO:0007669"/>
    <property type="project" value="TreeGrafter"/>
</dbReference>
<dbReference type="AlphaFoldDB" id="A0AA39ZSP9"/>
<dbReference type="Gene3D" id="3.90.180.10">
    <property type="entry name" value="Medium-chain alcohol dehydrogenases, catalytic domain"/>
    <property type="match status" value="1"/>
</dbReference>
<proteinExistence type="predicted"/>
<dbReference type="InterPro" id="IPR051397">
    <property type="entry name" value="Zn-ADH-like_protein"/>
</dbReference>
<evidence type="ECO:0000259" key="1">
    <source>
        <dbReference type="Pfam" id="PF00107"/>
    </source>
</evidence>
<dbReference type="SUPFAM" id="SSF51735">
    <property type="entry name" value="NAD(P)-binding Rossmann-fold domains"/>
    <property type="match status" value="1"/>
</dbReference>
<evidence type="ECO:0000313" key="4">
    <source>
        <dbReference type="Proteomes" id="UP001172102"/>
    </source>
</evidence>
<protein>
    <recommendedName>
        <fullName evidence="5">Alcohol dehydrogenase</fullName>
    </recommendedName>
</protein>
<comment type="caution">
    <text evidence="3">The sequence shown here is derived from an EMBL/GenBank/DDBJ whole genome shotgun (WGS) entry which is preliminary data.</text>
</comment>
<keyword evidence="4" id="KW-1185">Reference proteome</keyword>
<gene>
    <name evidence="3" type="ORF">B0H67DRAFT_595085</name>
</gene>
<evidence type="ECO:0008006" key="5">
    <source>
        <dbReference type="Google" id="ProtNLM"/>
    </source>
</evidence>
<dbReference type="Pfam" id="PF08240">
    <property type="entry name" value="ADH_N"/>
    <property type="match status" value="1"/>
</dbReference>
<dbReference type="InterPro" id="IPR036291">
    <property type="entry name" value="NAD(P)-bd_dom_sf"/>
</dbReference>
<dbReference type="EMBL" id="JAUKUA010000008">
    <property type="protein sequence ID" value="KAK0702774.1"/>
    <property type="molecule type" value="Genomic_DNA"/>
</dbReference>
<dbReference type="GO" id="GO:0016491">
    <property type="term" value="F:oxidoreductase activity"/>
    <property type="evidence" value="ECO:0007669"/>
    <property type="project" value="TreeGrafter"/>
</dbReference>
<dbReference type="SUPFAM" id="SSF50129">
    <property type="entry name" value="GroES-like"/>
    <property type="match status" value="1"/>
</dbReference>
<feature type="domain" description="Alcohol dehydrogenase-like N-terminal" evidence="2">
    <location>
        <begin position="66"/>
        <end position="151"/>
    </location>
</feature>
<evidence type="ECO:0000259" key="2">
    <source>
        <dbReference type="Pfam" id="PF08240"/>
    </source>
</evidence>
<organism evidence="3 4">
    <name type="scientific">Lasiosphaeris hirsuta</name>
    <dbReference type="NCBI Taxonomy" id="260670"/>
    <lineage>
        <taxon>Eukaryota</taxon>
        <taxon>Fungi</taxon>
        <taxon>Dikarya</taxon>
        <taxon>Ascomycota</taxon>
        <taxon>Pezizomycotina</taxon>
        <taxon>Sordariomycetes</taxon>
        <taxon>Sordariomycetidae</taxon>
        <taxon>Sordariales</taxon>
        <taxon>Lasiosphaeriaceae</taxon>
        <taxon>Lasiosphaeris</taxon>
    </lineage>
</organism>
<name>A0AA39ZSP9_9PEZI</name>
<dbReference type="InterPro" id="IPR013149">
    <property type="entry name" value="ADH-like_C"/>
</dbReference>
<dbReference type="InterPro" id="IPR011032">
    <property type="entry name" value="GroES-like_sf"/>
</dbReference>
<dbReference type="PANTHER" id="PTHR43677">
    <property type="entry name" value="SHORT-CHAIN DEHYDROGENASE/REDUCTASE"/>
    <property type="match status" value="1"/>
</dbReference>
<feature type="domain" description="Alcohol dehydrogenase-like C-terminal" evidence="1">
    <location>
        <begin position="209"/>
        <end position="338"/>
    </location>
</feature>
<dbReference type="InterPro" id="IPR013154">
    <property type="entry name" value="ADH-like_N"/>
</dbReference>
<dbReference type="Gene3D" id="3.40.50.720">
    <property type="entry name" value="NAD(P)-binding Rossmann-like Domain"/>
    <property type="match status" value="1"/>
</dbReference>
<sequence length="382" mass="40400">MENPTPEIPPTMKALVYESKDTGITLNTVPTPKVHPGAVLCKVLASYISAGIGERLGPSAGPVFLTHPIPMIPGVYSIGRVVAIGPDTTKLTVGQLVLIDPFVRGRDDSDVQILLAAFDGPTPASKKLAAEYWRNGTYAEYVRSPLENTWALDEARLCGSPSDGGLGYTIPELIAIPIFTCCYGGLRGIDLKAGETIIISPATGHFSMSAVAIANAIGANVTAVSRNAERLKKLQEMFPLIRTVIPTGDVAKDTEAIVAGGGLADVVMDVSPPAATGSTYIESCIGALKQYGRISLMGGRMDPKLPIGFFQLMFKNLTVRGQYAYEREDVKGLIKLVESGRLPIGKKAGLPTVAEVSLEQFKDALAAAARDPGLTGFVTFVP</sequence>
<dbReference type="Pfam" id="PF00107">
    <property type="entry name" value="ADH_zinc_N"/>
    <property type="match status" value="1"/>
</dbReference>
<accession>A0AA39ZSP9</accession>
<dbReference type="PANTHER" id="PTHR43677:SF4">
    <property type="entry name" value="QUINONE OXIDOREDUCTASE-LIKE PROTEIN 2"/>
    <property type="match status" value="1"/>
</dbReference>
<dbReference type="CDD" id="cd05188">
    <property type="entry name" value="MDR"/>
    <property type="match status" value="1"/>
</dbReference>
<dbReference type="Proteomes" id="UP001172102">
    <property type="component" value="Unassembled WGS sequence"/>
</dbReference>